<sequence length="204" mass="23512">MLSKSVLTLRQQHQHSVRYLSQKLRKGLYAGSFDPPSNGHLDIITRGVTLCDKLVVGVATNAMKKPIFTCEERIRFLREITKQFEEKIEIVQVEGLLVDFCEENNVDFMIRGIRSYADFDSEFSMGIINRKLSGLETVFLQASSSRVHISSTRIRELAMFGRKLENFVPPEIEGEVYERLFEFYQKNGMARKSTHADKKQINDV</sequence>
<evidence type="ECO:0000256" key="8">
    <source>
        <dbReference type="ARBA" id="ARBA00022842"/>
    </source>
</evidence>
<evidence type="ECO:0000259" key="11">
    <source>
        <dbReference type="Pfam" id="PF01467"/>
    </source>
</evidence>
<name>A0A8J8P3G5_HALGN</name>
<evidence type="ECO:0000313" key="13">
    <source>
        <dbReference type="Proteomes" id="UP000785679"/>
    </source>
</evidence>
<evidence type="ECO:0000256" key="1">
    <source>
        <dbReference type="ARBA" id="ARBA00012392"/>
    </source>
</evidence>
<comment type="caution">
    <text evidence="12">The sequence shown here is derived from an EMBL/GenBank/DDBJ whole genome shotgun (WGS) entry which is preliminary data.</text>
</comment>
<dbReference type="PANTHER" id="PTHR21342">
    <property type="entry name" value="PHOSPHOPANTETHEINE ADENYLYLTRANSFERASE"/>
    <property type="match status" value="1"/>
</dbReference>
<dbReference type="NCBIfam" id="TIGR00125">
    <property type="entry name" value="cyt_tran_rel"/>
    <property type="match status" value="1"/>
</dbReference>
<evidence type="ECO:0000256" key="4">
    <source>
        <dbReference type="ARBA" id="ARBA00022679"/>
    </source>
</evidence>
<dbReference type="AlphaFoldDB" id="A0A8J8P3G5"/>
<dbReference type="InterPro" id="IPR014729">
    <property type="entry name" value="Rossmann-like_a/b/a_fold"/>
</dbReference>
<dbReference type="EMBL" id="RRYP01000479">
    <property type="protein sequence ID" value="TNV87367.1"/>
    <property type="molecule type" value="Genomic_DNA"/>
</dbReference>
<dbReference type="NCBIfam" id="TIGR01510">
    <property type="entry name" value="coaD_prev_kdtB"/>
    <property type="match status" value="1"/>
</dbReference>
<keyword evidence="5" id="KW-0548">Nucleotidyltransferase</keyword>
<dbReference type="PANTHER" id="PTHR21342:SF1">
    <property type="entry name" value="PHOSPHOPANTETHEINE ADENYLYLTRANSFERASE"/>
    <property type="match status" value="1"/>
</dbReference>
<evidence type="ECO:0000313" key="12">
    <source>
        <dbReference type="EMBL" id="TNV87367.1"/>
    </source>
</evidence>
<dbReference type="Gene3D" id="3.40.50.620">
    <property type="entry name" value="HUPs"/>
    <property type="match status" value="1"/>
</dbReference>
<feature type="domain" description="Cytidyltransferase-like" evidence="11">
    <location>
        <begin position="28"/>
        <end position="156"/>
    </location>
</feature>
<keyword evidence="6" id="KW-0547">Nucleotide-binding</keyword>
<evidence type="ECO:0000256" key="9">
    <source>
        <dbReference type="ARBA" id="ARBA00022993"/>
    </source>
</evidence>
<keyword evidence="8" id="KW-0460">Magnesium</keyword>
<dbReference type="Proteomes" id="UP000785679">
    <property type="component" value="Unassembled WGS sequence"/>
</dbReference>
<keyword evidence="4" id="KW-0808">Transferase</keyword>
<dbReference type="InterPro" id="IPR001980">
    <property type="entry name" value="PPAT"/>
</dbReference>
<keyword evidence="13" id="KW-1185">Reference proteome</keyword>
<dbReference type="SUPFAM" id="SSF52374">
    <property type="entry name" value="Nucleotidylyl transferase"/>
    <property type="match status" value="1"/>
</dbReference>
<keyword evidence="7" id="KW-0067">ATP-binding</keyword>
<dbReference type="GO" id="GO:0015937">
    <property type="term" value="P:coenzyme A biosynthetic process"/>
    <property type="evidence" value="ECO:0007669"/>
    <property type="project" value="UniProtKB-KW"/>
</dbReference>
<gene>
    <name evidence="12" type="ORF">FGO68_gene3694</name>
</gene>
<dbReference type="HAMAP" id="MF_00151">
    <property type="entry name" value="PPAT_bact"/>
    <property type="match status" value="1"/>
</dbReference>
<keyword evidence="3" id="KW-0963">Cytoplasm</keyword>
<dbReference type="InterPro" id="IPR004821">
    <property type="entry name" value="Cyt_trans-like"/>
</dbReference>
<proteinExistence type="inferred from homology"/>
<evidence type="ECO:0000256" key="3">
    <source>
        <dbReference type="ARBA" id="ARBA00022490"/>
    </source>
</evidence>
<evidence type="ECO:0000256" key="5">
    <source>
        <dbReference type="ARBA" id="ARBA00022695"/>
    </source>
</evidence>
<dbReference type="Pfam" id="PF01467">
    <property type="entry name" value="CTP_transf_like"/>
    <property type="match status" value="1"/>
</dbReference>
<organism evidence="12 13">
    <name type="scientific">Halteria grandinella</name>
    <dbReference type="NCBI Taxonomy" id="5974"/>
    <lineage>
        <taxon>Eukaryota</taxon>
        <taxon>Sar</taxon>
        <taxon>Alveolata</taxon>
        <taxon>Ciliophora</taxon>
        <taxon>Intramacronucleata</taxon>
        <taxon>Spirotrichea</taxon>
        <taxon>Stichotrichia</taxon>
        <taxon>Sporadotrichida</taxon>
        <taxon>Halteriidae</taxon>
        <taxon>Halteria</taxon>
    </lineage>
</organism>
<keyword evidence="9" id="KW-0173">Coenzyme A biosynthesis</keyword>
<dbReference type="PRINTS" id="PR01020">
    <property type="entry name" value="LPSBIOSNTHSS"/>
</dbReference>
<dbReference type="EC" id="2.7.7.3" evidence="1"/>
<evidence type="ECO:0000256" key="6">
    <source>
        <dbReference type="ARBA" id="ARBA00022741"/>
    </source>
</evidence>
<dbReference type="GO" id="GO:0004595">
    <property type="term" value="F:pantetheine-phosphate adenylyltransferase activity"/>
    <property type="evidence" value="ECO:0007669"/>
    <property type="project" value="UniProtKB-EC"/>
</dbReference>
<reference evidence="12" key="1">
    <citation type="submission" date="2019-06" db="EMBL/GenBank/DDBJ databases">
        <authorList>
            <person name="Zheng W."/>
        </authorList>
    </citation>
    <scope>NUCLEOTIDE SEQUENCE</scope>
    <source>
        <strain evidence="12">QDHG01</strain>
    </source>
</reference>
<dbReference type="GO" id="GO:0005524">
    <property type="term" value="F:ATP binding"/>
    <property type="evidence" value="ECO:0007669"/>
    <property type="project" value="UniProtKB-KW"/>
</dbReference>
<protein>
    <recommendedName>
        <fullName evidence="2">Phosphopantetheine adenylyltransferase</fullName>
        <ecNumber evidence="1">2.7.7.3</ecNumber>
    </recommendedName>
</protein>
<evidence type="ECO:0000256" key="10">
    <source>
        <dbReference type="ARBA" id="ARBA00029346"/>
    </source>
</evidence>
<evidence type="ECO:0000256" key="2">
    <source>
        <dbReference type="ARBA" id="ARBA00013868"/>
    </source>
</evidence>
<evidence type="ECO:0000256" key="7">
    <source>
        <dbReference type="ARBA" id="ARBA00022840"/>
    </source>
</evidence>
<accession>A0A8J8P3G5</accession>
<comment type="catalytic activity">
    <reaction evidence="10">
        <text>(R)-4'-phosphopantetheine + ATP + H(+) = 3'-dephospho-CoA + diphosphate</text>
        <dbReference type="Rhea" id="RHEA:19801"/>
        <dbReference type="ChEBI" id="CHEBI:15378"/>
        <dbReference type="ChEBI" id="CHEBI:30616"/>
        <dbReference type="ChEBI" id="CHEBI:33019"/>
        <dbReference type="ChEBI" id="CHEBI:57328"/>
        <dbReference type="ChEBI" id="CHEBI:61723"/>
        <dbReference type="EC" id="2.7.7.3"/>
    </reaction>
</comment>
<dbReference type="OrthoDB" id="441474at2759"/>